<dbReference type="InterPro" id="IPR024704">
    <property type="entry name" value="SMC"/>
</dbReference>
<dbReference type="GO" id="GO:0007062">
    <property type="term" value="P:sister chromatid cohesion"/>
    <property type="evidence" value="ECO:0007669"/>
    <property type="project" value="InterPro"/>
</dbReference>
<evidence type="ECO:0000256" key="3">
    <source>
        <dbReference type="ARBA" id="ARBA00022840"/>
    </source>
</evidence>
<dbReference type="Pfam" id="PF06470">
    <property type="entry name" value="SMC_hinge"/>
    <property type="match status" value="1"/>
</dbReference>
<feature type="coiled-coil region" evidence="6">
    <location>
        <begin position="860"/>
        <end position="915"/>
    </location>
</feature>
<feature type="binding site" evidence="6">
    <location>
        <begin position="32"/>
        <end position="39"/>
    </location>
    <ligand>
        <name>ATP</name>
        <dbReference type="ChEBI" id="CHEBI:30616"/>
    </ligand>
</feature>
<dbReference type="HAMAP" id="MF_01894">
    <property type="entry name" value="Smc_prok"/>
    <property type="match status" value="1"/>
</dbReference>
<dbReference type="NCBIfam" id="TIGR02168">
    <property type="entry name" value="SMC_prok_B"/>
    <property type="match status" value="1"/>
</dbReference>
<keyword evidence="10" id="KW-1185">Reference proteome</keyword>
<comment type="similarity">
    <text evidence="6">Belongs to the SMC family.</text>
</comment>
<dbReference type="GO" id="GO:0016887">
    <property type="term" value="F:ATP hydrolysis activity"/>
    <property type="evidence" value="ECO:0007669"/>
    <property type="project" value="InterPro"/>
</dbReference>
<dbReference type="SUPFAM" id="SSF75553">
    <property type="entry name" value="Smc hinge domain"/>
    <property type="match status" value="1"/>
</dbReference>
<dbReference type="PIRSF" id="PIRSF005719">
    <property type="entry name" value="SMC"/>
    <property type="match status" value="1"/>
</dbReference>
<dbReference type="InterPro" id="IPR011890">
    <property type="entry name" value="SMC_prok"/>
</dbReference>
<protein>
    <recommendedName>
        <fullName evidence="6">Chromosome partition protein Smc</fullName>
    </recommendedName>
</protein>
<dbReference type="InterPro" id="IPR003395">
    <property type="entry name" value="RecF/RecN/SMC_N"/>
</dbReference>
<dbReference type="GO" id="GO:0005524">
    <property type="term" value="F:ATP binding"/>
    <property type="evidence" value="ECO:0007669"/>
    <property type="project" value="UniProtKB-UniRule"/>
</dbReference>
<feature type="coiled-coil region" evidence="6">
    <location>
        <begin position="666"/>
        <end position="805"/>
    </location>
</feature>
<comment type="subcellular location">
    <subcellularLocation>
        <location evidence="6">Cytoplasm</location>
    </subcellularLocation>
</comment>
<reference evidence="9 10" key="1">
    <citation type="submission" date="2019-03" db="EMBL/GenBank/DDBJ databases">
        <title>Sapientia aquatica gen. nov., sp. nov., isolated from a crater lake.</title>
        <authorList>
            <person name="Felfoldi T."/>
            <person name="Szabo A."/>
            <person name="Toth E."/>
            <person name="Schumann P."/>
            <person name="Keki Z."/>
            <person name="Marialigeti K."/>
            <person name="Mathe I."/>
        </authorList>
    </citation>
    <scope>NUCLEOTIDE SEQUENCE [LARGE SCALE GENOMIC DNA]</scope>
    <source>
        <strain evidence="9 10">SA-152</strain>
    </source>
</reference>
<dbReference type="GO" id="GO:0006260">
    <property type="term" value="P:DNA replication"/>
    <property type="evidence" value="ECO:0007669"/>
    <property type="project" value="UniProtKB-UniRule"/>
</dbReference>
<gene>
    <name evidence="6 9" type="primary">smc</name>
    <name evidence="9" type="ORF">E2I14_03610</name>
</gene>
<evidence type="ECO:0000259" key="8">
    <source>
        <dbReference type="SMART" id="SM00968"/>
    </source>
</evidence>
<dbReference type="RefSeq" id="WP_133325472.1">
    <property type="nucleotide sequence ID" value="NZ_SMYL01000001.1"/>
</dbReference>
<comment type="caution">
    <text evidence="9">The sequence shown here is derived from an EMBL/GenBank/DDBJ whole genome shotgun (WGS) entry which is preliminary data.</text>
</comment>
<dbReference type="Pfam" id="PF02463">
    <property type="entry name" value="SMC_N"/>
    <property type="match status" value="1"/>
</dbReference>
<name>A0A4R5W696_9BURK</name>
<evidence type="ECO:0000256" key="4">
    <source>
        <dbReference type="ARBA" id="ARBA00023054"/>
    </source>
</evidence>
<dbReference type="OrthoDB" id="9808768at2"/>
<feature type="domain" description="SMC hinge" evidence="8">
    <location>
        <begin position="518"/>
        <end position="625"/>
    </location>
</feature>
<dbReference type="SUPFAM" id="SSF52540">
    <property type="entry name" value="P-loop containing nucleoside triphosphate hydrolases"/>
    <property type="match status" value="2"/>
</dbReference>
<feature type="coiled-coil region" evidence="6">
    <location>
        <begin position="170"/>
        <end position="211"/>
    </location>
</feature>
<dbReference type="CDD" id="cd03278">
    <property type="entry name" value="ABC_SMC_barmotin"/>
    <property type="match status" value="1"/>
</dbReference>
<proteinExistence type="inferred from homology"/>
<keyword evidence="4 6" id="KW-0175">Coiled coil</keyword>
<evidence type="ECO:0000313" key="10">
    <source>
        <dbReference type="Proteomes" id="UP000294829"/>
    </source>
</evidence>
<accession>A0A4R5W696</accession>
<dbReference type="SMART" id="SM00968">
    <property type="entry name" value="SMC_hinge"/>
    <property type="match status" value="1"/>
</dbReference>
<feature type="coiled-coil region" evidence="6">
    <location>
        <begin position="251"/>
        <end position="278"/>
    </location>
</feature>
<dbReference type="Proteomes" id="UP000294829">
    <property type="component" value="Unassembled WGS sequence"/>
</dbReference>
<keyword evidence="2 6" id="KW-0547">Nucleotide-binding</keyword>
<dbReference type="GO" id="GO:0007059">
    <property type="term" value="P:chromosome segregation"/>
    <property type="evidence" value="ECO:0007669"/>
    <property type="project" value="UniProtKB-UniRule"/>
</dbReference>
<dbReference type="GO" id="GO:0005737">
    <property type="term" value="C:cytoplasm"/>
    <property type="evidence" value="ECO:0007669"/>
    <property type="project" value="UniProtKB-SubCell"/>
</dbReference>
<evidence type="ECO:0000256" key="2">
    <source>
        <dbReference type="ARBA" id="ARBA00022741"/>
    </source>
</evidence>
<feature type="coiled-coil region" evidence="6">
    <location>
        <begin position="981"/>
        <end position="1008"/>
    </location>
</feature>
<comment type="subunit">
    <text evidence="6">Homodimer.</text>
</comment>
<dbReference type="InterPro" id="IPR036277">
    <property type="entry name" value="SMC_hinge_sf"/>
</dbReference>
<dbReference type="InterPro" id="IPR027417">
    <property type="entry name" value="P-loop_NTPase"/>
</dbReference>
<dbReference type="GO" id="GO:0003677">
    <property type="term" value="F:DNA binding"/>
    <property type="evidence" value="ECO:0007669"/>
    <property type="project" value="UniProtKB-UniRule"/>
</dbReference>
<evidence type="ECO:0000256" key="5">
    <source>
        <dbReference type="ARBA" id="ARBA00023125"/>
    </source>
</evidence>
<dbReference type="GO" id="GO:0005694">
    <property type="term" value="C:chromosome"/>
    <property type="evidence" value="ECO:0007669"/>
    <property type="project" value="InterPro"/>
</dbReference>
<keyword evidence="3 6" id="KW-0067">ATP-binding</keyword>
<organism evidence="9 10">
    <name type="scientific">Sapientia aquatica</name>
    <dbReference type="NCBI Taxonomy" id="1549640"/>
    <lineage>
        <taxon>Bacteria</taxon>
        <taxon>Pseudomonadati</taxon>
        <taxon>Pseudomonadota</taxon>
        <taxon>Betaproteobacteria</taxon>
        <taxon>Burkholderiales</taxon>
        <taxon>Oxalobacteraceae</taxon>
        <taxon>Sapientia</taxon>
    </lineage>
</organism>
<comment type="function">
    <text evidence="6">Required for chromosome condensation and partitioning.</text>
</comment>
<dbReference type="InterPro" id="IPR010935">
    <property type="entry name" value="SMC_hinge"/>
</dbReference>
<dbReference type="AlphaFoldDB" id="A0A4R5W696"/>
<keyword evidence="1 6" id="KW-0963">Cytoplasm</keyword>
<feature type="region of interest" description="Disordered" evidence="7">
    <location>
        <begin position="355"/>
        <end position="380"/>
    </location>
</feature>
<feature type="coiled-coil region" evidence="6">
    <location>
        <begin position="405"/>
        <end position="506"/>
    </location>
</feature>
<dbReference type="Gene3D" id="3.40.50.300">
    <property type="entry name" value="P-loop containing nucleotide triphosphate hydrolases"/>
    <property type="match status" value="2"/>
</dbReference>
<dbReference type="PANTHER" id="PTHR43977">
    <property type="entry name" value="STRUCTURAL MAINTENANCE OF CHROMOSOMES PROTEIN 3"/>
    <property type="match status" value="1"/>
</dbReference>
<evidence type="ECO:0000256" key="6">
    <source>
        <dbReference type="HAMAP-Rule" id="MF_01894"/>
    </source>
</evidence>
<comment type="domain">
    <text evidence="6">Contains large globular domains required for ATP hydrolysis at each terminus and a third globular domain forming a flexible hinge near the middle of the molecule. These domains are separated by coiled-coil structures.</text>
</comment>
<keyword evidence="5 6" id="KW-0238">DNA-binding</keyword>
<evidence type="ECO:0000313" key="9">
    <source>
        <dbReference type="EMBL" id="TDK68637.1"/>
    </source>
</evidence>
<evidence type="ECO:0000256" key="1">
    <source>
        <dbReference type="ARBA" id="ARBA00022490"/>
    </source>
</evidence>
<dbReference type="GO" id="GO:0030261">
    <property type="term" value="P:chromosome condensation"/>
    <property type="evidence" value="ECO:0007669"/>
    <property type="project" value="InterPro"/>
</dbReference>
<dbReference type="EMBL" id="SMYL01000001">
    <property type="protein sequence ID" value="TDK68637.1"/>
    <property type="molecule type" value="Genomic_DNA"/>
</dbReference>
<evidence type="ECO:0000256" key="7">
    <source>
        <dbReference type="SAM" id="MobiDB-lite"/>
    </source>
</evidence>
<sequence>MRLTSIKLSGFKSFVELSHFHVPGQLVGVVGPNGCGKSNIIDAVRWVLGESKASELRGESMQDVIFNGSTNRKPAGRASVELVFDNSLGKAAGQWGQYAEISVKRTLTRDGTSTYYINNQAVRRRDIQDIFLGTGLGPRAYAIIGQGMISRIIEARPEELRIFLEEAAGVSRYKERRRETENRIHSTNENLVRVEDILRELNVNLEKLEAQAIVANKFRSLQSDQEEKQKLLWLLKQKEAGTEQEKFFRDIEQAQTDLEENTAKLRHVELELEQLRQAHYSVGDKMHQAQGHLYQTNSEIGSLEAQIRFVVDSRSRLQMQLNTLKVQREQWQRQEQDKQNELAEAEIEIEELAARSEEAKQAAEQHAQQLPEQEEKWRTGQQKTADWRAKIMQMQQQIELESAQQRNANNVLNGLVLRRERLQQEKSGLQLPDQTHLTNLSEQLEEKRMDLEQAQQQLDEIQQRHPELDQARQAAQQQVQTESSANAQLEARLAALTQLQASVQSEGKVQPWLAKHELTNLPRLWQKLHIKDGWETALEAVLRERTQALEVSNLDWAKAFFGDAPPAKLAFYSANAVGNPSVTEANYPTLMSLLQLNDSNLRAVLQDWLQHVYIAEDAASALMERAKLPAGGCFVTKQGHLISASSVRFYASDAEQDGMLARAQEIEHLQKQTRAQQLLAEQARANAIRAEAAYTQATSRLQELRGTVQGLTQQVHTLQIEVMKLTEIQSRFNQRSVQIETDLAEIKAQEQEQQQLKAESEQKFEELDIGLAQEQEQFEDWQTTHLEQEQQLNLARTKLRDLELAAQQAAFAERTHYQTVEELKRTISTANTQAAQVFESMQQGMLELENMEDESVQEGLQELLDKRSQQERALSDARHELDQLTQQLRTHEDAKNQAERNLQPQRDRIMELQLKEQAARLNQEQYAQALTDVGMDADQLAALSEKLTPDLKASYLQGEVTRLGNAVIALGAVNLAALDELTQATERKQFLDAQHADLTEAIQTLQDAIHKIDMETRDLLQDTFDKVNLHFAELFPILFGGGQAKLVMTGDEILDSGVQVMAQPPGKKNATIHLLSGGEKALTATALVFSMFQLNPAPFCLLDEVDAPLDDSNTERFCNMVKKMSANTQFLFISHNKIAMEMAQQLIGVTMQEQGVSRIVAVDMESAVNFATEVQAA</sequence>